<feature type="region of interest" description="Disordered" evidence="2">
    <location>
        <begin position="531"/>
        <end position="551"/>
    </location>
</feature>
<protein>
    <submittedName>
        <fullName evidence="4">Ig-like domain (Group 1)</fullName>
    </submittedName>
</protein>
<reference evidence="5" key="1">
    <citation type="submission" date="2016-10" db="EMBL/GenBank/DDBJ databases">
        <authorList>
            <person name="Varghese N."/>
            <person name="Submissions S."/>
        </authorList>
    </citation>
    <scope>NUCLEOTIDE SEQUENCE [LARGE SCALE GENOMIC DNA]</scope>
    <source>
        <strain evidence="5">DSM 18168</strain>
    </source>
</reference>
<organism evidence="4 5">
    <name type="scientific">Xenorhabdus koppenhoeferi</name>
    <dbReference type="NCBI Taxonomy" id="351659"/>
    <lineage>
        <taxon>Bacteria</taxon>
        <taxon>Pseudomonadati</taxon>
        <taxon>Pseudomonadota</taxon>
        <taxon>Gammaproteobacteria</taxon>
        <taxon>Enterobacterales</taxon>
        <taxon>Morganellaceae</taxon>
        <taxon>Xenorhabdus</taxon>
    </lineage>
</organism>
<dbReference type="PANTHER" id="PTHR39576">
    <property type="entry name" value="ATTACHING AND EFFACING PROTEIN HOMOLOG-RELATED-RELATED"/>
    <property type="match status" value="1"/>
</dbReference>
<evidence type="ECO:0000259" key="3">
    <source>
        <dbReference type="PROSITE" id="PS51127"/>
    </source>
</evidence>
<dbReference type="PROSITE" id="PS51127">
    <property type="entry name" value="BIG1"/>
    <property type="match status" value="1"/>
</dbReference>
<feature type="domain" description="Big-1" evidence="3">
    <location>
        <begin position="1180"/>
        <end position="1281"/>
    </location>
</feature>
<dbReference type="InterPro" id="IPR024519">
    <property type="entry name" value="IAT_beta"/>
</dbReference>
<evidence type="ECO:0000256" key="1">
    <source>
        <dbReference type="ARBA" id="ARBA00010116"/>
    </source>
</evidence>
<dbReference type="PANTHER" id="PTHR39576:SF2">
    <property type="entry name" value="ATTACHING AND EFFACING PROTEIN HOMOLOG-RELATED"/>
    <property type="match status" value="1"/>
</dbReference>
<dbReference type="RefSeq" id="WP_092550447.1">
    <property type="nucleotide sequence ID" value="NZ_CAWRBG010000030.1"/>
</dbReference>
<dbReference type="Gene3D" id="2.60.40.10">
    <property type="entry name" value="Immunoglobulins"/>
    <property type="match status" value="5"/>
</dbReference>
<dbReference type="InterPro" id="IPR003535">
    <property type="entry name" value="Intimin/invasin_bac"/>
</dbReference>
<dbReference type="Pfam" id="PF11924">
    <property type="entry name" value="IAT_beta"/>
    <property type="match status" value="1"/>
</dbReference>
<keyword evidence="5" id="KW-1185">Reference proteome</keyword>
<feature type="compositionally biased region" description="Basic and acidic residues" evidence="2">
    <location>
        <begin position="1015"/>
        <end position="1025"/>
    </location>
</feature>
<dbReference type="InterPro" id="IPR008964">
    <property type="entry name" value="Invasin/intimin_cell_adhesion"/>
</dbReference>
<dbReference type="PRINTS" id="PR01369">
    <property type="entry name" value="INTIMIN"/>
</dbReference>
<dbReference type="InterPro" id="IPR013783">
    <property type="entry name" value="Ig-like_fold"/>
</dbReference>
<dbReference type="InterPro" id="IPR051715">
    <property type="entry name" value="Intimin-Invasin_domain"/>
</dbReference>
<evidence type="ECO:0000256" key="2">
    <source>
        <dbReference type="SAM" id="MobiDB-lite"/>
    </source>
</evidence>
<dbReference type="Gene3D" id="2.40.160.160">
    <property type="entry name" value="Inverse autotransporter, beta-domain"/>
    <property type="match status" value="1"/>
</dbReference>
<dbReference type="Proteomes" id="UP000242496">
    <property type="component" value="Unassembled WGS sequence"/>
</dbReference>
<evidence type="ECO:0000313" key="4">
    <source>
        <dbReference type="EMBL" id="SFU59792.1"/>
    </source>
</evidence>
<dbReference type="EMBL" id="FPBJ01000014">
    <property type="protein sequence ID" value="SFU59792.1"/>
    <property type="molecule type" value="Genomic_DNA"/>
</dbReference>
<dbReference type="OrthoDB" id="6437047at2"/>
<accession>A0A1I7HGN6</accession>
<comment type="similarity">
    <text evidence="1">Belongs to the intimin/invasin family.</text>
</comment>
<sequence length="1761" mass="193988">MSSYISKIIVYFIAFYTLLIPSTITTALAESNLTDNDIYSQKINTENNINIPVSELSNKLLISNTYKEANEANEANIEKNSDTSNSDTPNIIARNIHAVSNILASSPKELTEQAKSYALSKLNSTVTSEVQKWLSQFGTTRINFGLDKKGTLENTSLDLLLPIYDNKADWLFFSQFGYRNKDSRNTVNVGLGGRYFYQNWMYGLNTFYDHDLTGKNQRLGMGGEIWGDYIKLSANAYYGLSDWKKSQHLHDYHERPANGYDINGEFFLPAYPNLGAKLAYEQYFGDNVTLFNRDTKQKNPSRATLGLNYTPIPLFTMGVDYKQGESGHTETQFLANLNYKLGVPLHVQLSPDSVASMRTLAGSRYDLVERNNQIILDHQKRSILQFSLPEVMTGYSHEEQVATVTNNPSDKVEWLQNNDFIKNGGKISLNAGNKMTITFPEYQLNTGGINTYPLNFTVSESSNLQQTHHASMQVIVRPFLIKEKEVQPDGGVIADGKTPYIFTPVMTYDTVNHIPLPKDVPLNHIKWTTEPPIGEESGLSWGKPEPTSTTNEKGQLQAALVSSKPQKEVNVFLQMDGMAKTQVGTVSFDDDPAGYHIKGELTVNKKSPLIANGHDDYTFIGTVFDAQNNPVKKTKISQVKWFIKQNGTDESQNQNLIFKPLGDTTNESGELTATLASHKEIKDLQVSLSIKDDAPTIKAPYPVSFIADIAGYRVKDITVTPTGTLTADGRSQFHYTATIVDINNNHRAVTDAEIKNAAWSTNQKEDNGLILVPIKEGDIFKTDGSGQLKATLASKTFIGDVRVSLTIEKQPPFNTEQVSFTADPSKYKIKELIVDPQKPMTANGLDTFTYTAVVLDGDGNVLKNKEINQVKWKITSNGKDMSGDKQLVFHPQTGTVKTDKDGKLTAQLASHEPRENLLVSLSIENHKNVDANQLVSFIIDSSTIRIKGGKLDMEPGSPLPANGEASYTFTATVIDSIDNKPLGNQDIKNVKWHIMQNETKDVTDNHKFTFSKPSAPDDKATTKDDGTLQATLKSTEALDGLTVQLSFENQIKAKSPAFAFIPDPKTYQVKKIDISPDNPLPLTATADSNPKFTYKAVIKDANDNLVKDTELSNVEWKITQHGQDVSHDNRLIFNPQHGSVKTGNDGQLTAQLAAHKPIKDLLASLAIEKKQPVEIDQKYAVSFEPEKISAITVDPPSPILVNEIYTLSVKVSDATGQPEIGKTVNWTIKAPNQNAIKTNPTSTTNGQGGATTTLTSSQAQTVTVTASVDGIKSQPVEVEFKWPTVKEIKLNPPNGTVLPGGEYDFTAKIVGDDGKSDYSGSGFKFKWEITKPTDPTAAGLSLTPAEADSVSGGELKSTLKSDAGKPAVQGIEVCLNVVGAPAAGDPSSPGNCATPVNFKAPFVPFEIQNVEVYGVDNNGTEGPFNPSQKLLGNGEGKYLYRAKIINKNTGSALIHHSFSEVKWSHDHNQIDTNELPVPEPKLKDGLFETDDKGYLYATLKSLVGVNDVKVTLTIHTTEEGDVTAETNTNNLVSFAPVLQQAVMYAYNINNESLGNKIFHSPHPYNYFLTLVAKLRSEKKPNEDLYTPGLTYKFIPINDQTPMNMVSLGVNNKGPISFNSNGTGIIQAFVNNLNGVIELYEYKLTTGRPIIYDRFPRIGPYYSADEYNLTCENLNLDPRLSYSVRDFKSNQSKTAVHDEFKNLYNWGLFGDDDEVSKDNLKIKLHPDGDGQAGFVIYNSLTDTVDNSPSAKGLLVCSNMSPH</sequence>
<dbReference type="FunFam" id="2.40.160.160:FF:000001">
    <property type="entry name" value="Intimin-like inverse autotransporter SinH"/>
    <property type="match status" value="1"/>
</dbReference>
<dbReference type="GO" id="GO:0007155">
    <property type="term" value="P:cell adhesion"/>
    <property type="evidence" value="ECO:0007669"/>
    <property type="project" value="InterPro"/>
</dbReference>
<dbReference type="SUPFAM" id="SSF49373">
    <property type="entry name" value="Invasin/intimin cell-adhesion fragments"/>
    <property type="match status" value="2"/>
</dbReference>
<dbReference type="SMART" id="SM00634">
    <property type="entry name" value="BID_1"/>
    <property type="match status" value="2"/>
</dbReference>
<dbReference type="STRING" id="351659.SAMN05421784_11424"/>
<dbReference type="Pfam" id="PF02369">
    <property type="entry name" value="Big_1"/>
    <property type="match status" value="1"/>
</dbReference>
<dbReference type="GO" id="GO:0009279">
    <property type="term" value="C:cell outer membrane"/>
    <property type="evidence" value="ECO:0007669"/>
    <property type="project" value="TreeGrafter"/>
</dbReference>
<feature type="region of interest" description="Disordered" evidence="2">
    <location>
        <begin position="1005"/>
        <end position="1025"/>
    </location>
</feature>
<dbReference type="InterPro" id="IPR038177">
    <property type="entry name" value="IAT_beta_sf"/>
</dbReference>
<dbReference type="InterPro" id="IPR003344">
    <property type="entry name" value="Big_1_dom"/>
</dbReference>
<proteinExistence type="inferred from homology"/>
<gene>
    <name evidence="4" type="ORF">SAMN05421784_11424</name>
</gene>
<name>A0A1I7HGN6_9GAMM</name>
<evidence type="ECO:0000313" key="5">
    <source>
        <dbReference type="Proteomes" id="UP000242496"/>
    </source>
</evidence>